<proteinExistence type="predicted"/>
<reference evidence="2 3" key="1">
    <citation type="submission" date="2017-02" db="EMBL/GenBank/DDBJ databases">
        <authorList>
            <person name="Peterson S.W."/>
        </authorList>
    </citation>
    <scope>NUCLEOTIDE SEQUENCE [LARGE SCALE GENOMIC DNA]</scope>
    <source>
        <strain evidence="2 3">S285</strain>
    </source>
</reference>
<dbReference type="KEGG" id="mbry:B1812_20260"/>
<name>A0A1W6MZM0_9HYPH</name>
<organism evidence="2 3">
    <name type="scientific">Methylocystis bryophila</name>
    <dbReference type="NCBI Taxonomy" id="655015"/>
    <lineage>
        <taxon>Bacteria</taxon>
        <taxon>Pseudomonadati</taxon>
        <taxon>Pseudomonadota</taxon>
        <taxon>Alphaproteobacteria</taxon>
        <taxon>Hyphomicrobiales</taxon>
        <taxon>Methylocystaceae</taxon>
        <taxon>Methylocystis</taxon>
    </lineage>
</organism>
<evidence type="ECO:0000256" key="1">
    <source>
        <dbReference type="SAM" id="MobiDB-lite"/>
    </source>
</evidence>
<keyword evidence="3" id="KW-1185">Reference proteome</keyword>
<protein>
    <submittedName>
        <fullName evidence="2">Uncharacterized protein</fullName>
    </submittedName>
</protein>
<dbReference type="Proteomes" id="UP000193978">
    <property type="component" value="Chromosome"/>
</dbReference>
<feature type="compositionally biased region" description="Polar residues" evidence="1">
    <location>
        <begin position="43"/>
        <end position="53"/>
    </location>
</feature>
<feature type="compositionally biased region" description="Basic and acidic residues" evidence="1">
    <location>
        <begin position="1"/>
        <end position="10"/>
    </location>
</feature>
<accession>A0A1W6MZM0</accession>
<dbReference type="STRING" id="655015.B1812_20260"/>
<dbReference type="EMBL" id="CP019948">
    <property type="protein sequence ID" value="ARN83030.1"/>
    <property type="molecule type" value="Genomic_DNA"/>
</dbReference>
<feature type="region of interest" description="Disordered" evidence="1">
    <location>
        <begin position="1"/>
        <end position="61"/>
    </location>
</feature>
<dbReference type="AlphaFoldDB" id="A0A1W6MZM0"/>
<evidence type="ECO:0000313" key="2">
    <source>
        <dbReference type="EMBL" id="ARN83030.1"/>
    </source>
</evidence>
<evidence type="ECO:0000313" key="3">
    <source>
        <dbReference type="Proteomes" id="UP000193978"/>
    </source>
</evidence>
<sequence>MTEKSGKSGAEKATQAQAEARAKALRANLKRRKEAARADESSDPPQRGTQTHGQDQDRRRS</sequence>
<gene>
    <name evidence="2" type="ORF">B1812_20260</name>
</gene>